<reference evidence="1" key="1">
    <citation type="journal article" date="2020" name="Stud. Mycol.">
        <title>101 Dothideomycetes genomes: a test case for predicting lifestyles and emergence of pathogens.</title>
        <authorList>
            <person name="Haridas S."/>
            <person name="Albert R."/>
            <person name="Binder M."/>
            <person name="Bloem J."/>
            <person name="Labutti K."/>
            <person name="Salamov A."/>
            <person name="Andreopoulos B."/>
            <person name="Baker S."/>
            <person name="Barry K."/>
            <person name="Bills G."/>
            <person name="Bluhm B."/>
            <person name="Cannon C."/>
            <person name="Castanera R."/>
            <person name="Culley D."/>
            <person name="Daum C."/>
            <person name="Ezra D."/>
            <person name="Gonzalez J."/>
            <person name="Henrissat B."/>
            <person name="Kuo A."/>
            <person name="Liang C."/>
            <person name="Lipzen A."/>
            <person name="Lutzoni F."/>
            <person name="Magnuson J."/>
            <person name="Mondo S."/>
            <person name="Nolan M."/>
            <person name="Ohm R."/>
            <person name="Pangilinan J."/>
            <person name="Park H.-J."/>
            <person name="Ramirez L."/>
            <person name="Alfaro M."/>
            <person name="Sun H."/>
            <person name="Tritt A."/>
            <person name="Yoshinaga Y."/>
            <person name="Zwiers L.-H."/>
            <person name="Turgeon B."/>
            <person name="Goodwin S."/>
            <person name="Spatafora J."/>
            <person name="Crous P."/>
            <person name="Grigoriev I."/>
        </authorList>
    </citation>
    <scope>NUCLEOTIDE SEQUENCE</scope>
    <source>
        <strain evidence="1">SCOH1-5</strain>
    </source>
</reference>
<accession>A0A6A6F221</accession>
<evidence type="ECO:0000313" key="2">
    <source>
        <dbReference type="Proteomes" id="UP000799539"/>
    </source>
</evidence>
<dbReference type="Proteomes" id="UP000799539">
    <property type="component" value="Unassembled WGS sequence"/>
</dbReference>
<sequence>MRPRDGKGPGELPEEHVTPHDLYKQYRTVLQHSSEAIRFYGYRCNDYWIQRGDDLGFVPEHANLWVLKKCKSHLIEAAYSAKDRFHCNGVGGYGDRIVAYSSYGYEACRKKKPIDHAPCEMRPPSQDHQALWKVEHLELGAWEAEGNWLFV</sequence>
<gene>
    <name evidence="1" type="ORF">CERZMDRAFT_103245</name>
</gene>
<evidence type="ECO:0000313" key="1">
    <source>
        <dbReference type="EMBL" id="KAF2206581.1"/>
    </source>
</evidence>
<dbReference type="AlphaFoldDB" id="A0A6A6F221"/>
<proteinExistence type="predicted"/>
<keyword evidence="2" id="KW-1185">Reference proteome</keyword>
<name>A0A6A6F221_9PEZI</name>
<protein>
    <submittedName>
        <fullName evidence="1">Uncharacterized protein</fullName>
    </submittedName>
</protein>
<organism evidence="1 2">
    <name type="scientific">Cercospora zeae-maydis SCOH1-5</name>
    <dbReference type="NCBI Taxonomy" id="717836"/>
    <lineage>
        <taxon>Eukaryota</taxon>
        <taxon>Fungi</taxon>
        <taxon>Dikarya</taxon>
        <taxon>Ascomycota</taxon>
        <taxon>Pezizomycotina</taxon>
        <taxon>Dothideomycetes</taxon>
        <taxon>Dothideomycetidae</taxon>
        <taxon>Mycosphaerellales</taxon>
        <taxon>Mycosphaerellaceae</taxon>
        <taxon>Cercospora</taxon>
    </lineage>
</organism>
<dbReference type="EMBL" id="ML992717">
    <property type="protein sequence ID" value="KAF2206581.1"/>
    <property type="molecule type" value="Genomic_DNA"/>
</dbReference>